<gene>
    <name evidence="7" type="primary">LOC108667726</name>
</gene>
<dbReference type="OMA" id="NECIDMW"/>
<dbReference type="PRINTS" id="PR00722">
    <property type="entry name" value="CHYMOTRYPSIN"/>
</dbReference>
<dbReference type="SMART" id="SM00020">
    <property type="entry name" value="Tryp_SPc"/>
    <property type="match status" value="1"/>
</dbReference>
<dbReference type="GO" id="GO:0004252">
    <property type="term" value="F:serine-type endopeptidase activity"/>
    <property type="evidence" value="ECO:0007669"/>
    <property type="project" value="InterPro"/>
</dbReference>
<dbReference type="InterPro" id="IPR033116">
    <property type="entry name" value="TRYPSIN_SER"/>
</dbReference>
<evidence type="ECO:0000313" key="6">
    <source>
        <dbReference type="Proteomes" id="UP000694843"/>
    </source>
</evidence>
<dbReference type="PANTHER" id="PTHR24256">
    <property type="entry name" value="TRYPTASE-RELATED"/>
    <property type="match status" value="1"/>
</dbReference>
<dbReference type="InterPro" id="IPR001314">
    <property type="entry name" value="Peptidase_S1A"/>
</dbReference>
<accession>A0A8B7N9X7</accession>
<dbReference type="InterPro" id="IPR051487">
    <property type="entry name" value="Ser/Thr_Proteases_Immune/Dev"/>
</dbReference>
<dbReference type="OrthoDB" id="6339452at2759"/>
<dbReference type="InterPro" id="IPR018114">
    <property type="entry name" value="TRYPSIN_HIS"/>
</dbReference>
<dbReference type="InterPro" id="IPR001254">
    <property type="entry name" value="Trypsin_dom"/>
</dbReference>
<proteinExistence type="inferred from homology"/>
<feature type="chain" id="PRO_5033981991" evidence="4">
    <location>
        <begin position="25"/>
        <end position="404"/>
    </location>
</feature>
<dbReference type="Pfam" id="PF00089">
    <property type="entry name" value="Trypsin"/>
    <property type="match status" value="2"/>
</dbReference>
<dbReference type="SUPFAM" id="SSF50494">
    <property type="entry name" value="Trypsin-like serine proteases"/>
    <property type="match status" value="1"/>
</dbReference>
<evidence type="ECO:0000259" key="5">
    <source>
        <dbReference type="PROSITE" id="PS50240"/>
    </source>
</evidence>
<dbReference type="CDD" id="cd00190">
    <property type="entry name" value="Tryp_SPc"/>
    <property type="match status" value="1"/>
</dbReference>
<dbReference type="AlphaFoldDB" id="A0A8B7N9X7"/>
<dbReference type="Gene3D" id="2.40.10.10">
    <property type="entry name" value="Trypsin-like serine proteases"/>
    <property type="match status" value="1"/>
</dbReference>
<dbReference type="InterPro" id="IPR009003">
    <property type="entry name" value="Peptidase_S1_PA"/>
</dbReference>
<dbReference type="RefSeq" id="XP_018010273.1">
    <property type="nucleotide sequence ID" value="XM_018154784.2"/>
</dbReference>
<comment type="similarity">
    <text evidence="2">Belongs to the peptidase S1 family. CLIP subfamily.</text>
</comment>
<keyword evidence="3" id="KW-0378">Hydrolase</keyword>
<keyword evidence="4" id="KW-0732">Signal</keyword>
<feature type="signal peptide" evidence="4">
    <location>
        <begin position="1"/>
        <end position="24"/>
    </location>
</feature>
<keyword evidence="6" id="KW-1185">Reference proteome</keyword>
<keyword evidence="3" id="KW-0645">Protease</keyword>
<dbReference type="InterPro" id="IPR043504">
    <property type="entry name" value="Peptidase_S1_PA_chymotrypsin"/>
</dbReference>
<evidence type="ECO:0000256" key="2">
    <source>
        <dbReference type="ARBA" id="ARBA00024195"/>
    </source>
</evidence>
<dbReference type="GeneID" id="108667726"/>
<evidence type="ECO:0000256" key="3">
    <source>
        <dbReference type="RuleBase" id="RU363034"/>
    </source>
</evidence>
<evidence type="ECO:0000256" key="1">
    <source>
        <dbReference type="ARBA" id="ARBA00023157"/>
    </source>
</evidence>
<sequence length="404" mass="43765">MRDVMGSWLLVCAVVVAQLATVNSQGTAVIRTRGKPGDPCEFADGVVGECTELRACRASGGVIRRLSTTTRGAAASVCSSSSTGVYICCRRPHIIAENMCSVWSRYWSAASRTFNNTCVTQRPLIYDGEEAILGEFPNMVSLGKWEDGQRKWQCGGTLITPFFVLTAAHCISSDHVVTLGEHDRSAPGTGVLPRLDLGFPPGLWGEERFRFNAVPHTSIEQMINVTEVFVYPEYQSRYHDIALLKLQYPATLTARVLPSCLPNSRVQHFDTSVSFIVAGWGAVTPHGDNSDKLRKAKINYIDPNECIDMWSSNPLVRPPWGITSDLICAGAEGKDSCRGDSGGPLMQESNLPEVLAGTCMPREVAGIVSFGPLCGRLGAYTKVASYLDWITAIVAPKASSSPIV</sequence>
<protein>
    <submittedName>
        <fullName evidence="7">Chymotrypsin-like protease CTRL-1</fullName>
    </submittedName>
</protein>
<feature type="domain" description="Peptidase S1" evidence="5">
    <location>
        <begin position="125"/>
        <end position="395"/>
    </location>
</feature>
<evidence type="ECO:0000313" key="7">
    <source>
        <dbReference type="RefSeq" id="XP_018010273.1"/>
    </source>
</evidence>
<dbReference type="GO" id="GO:0006508">
    <property type="term" value="P:proteolysis"/>
    <property type="evidence" value="ECO:0007669"/>
    <property type="project" value="UniProtKB-KW"/>
</dbReference>
<dbReference type="KEGG" id="hazt:108667726"/>
<dbReference type="Proteomes" id="UP000694843">
    <property type="component" value="Unplaced"/>
</dbReference>
<reference evidence="7" key="1">
    <citation type="submission" date="2025-08" db="UniProtKB">
        <authorList>
            <consortium name="RefSeq"/>
        </authorList>
    </citation>
    <scope>IDENTIFICATION</scope>
    <source>
        <tissue evidence="7">Whole organism</tissue>
    </source>
</reference>
<name>A0A8B7N9X7_HYAAZ</name>
<dbReference type="PROSITE" id="PS00135">
    <property type="entry name" value="TRYPSIN_SER"/>
    <property type="match status" value="1"/>
</dbReference>
<evidence type="ECO:0000256" key="4">
    <source>
        <dbReference type="SAM" id="SignalP"/>
    </source>
</evidence>
<keyword evidence="3" id="KW-0720">Serine protease</keyword>
<keyword evidence="1" id="KW-1015">Disulfide bond</keyword>
<dbReference type="PROSITE" id="PS50240">
    <property type="entry name" value="TRYPSIN_DOM"/>
    <property type="match status" value="1"/>
</dbReference>
<dbReference type="PROSITE" id="PS00134">
    <property type="entry name" value="TRYPSIN_HIS"/>
    <property type="match status" value="1"/>
</dbReference>
<organism evidence="6 7">
    <name type="scientific">Hyalella azteca</name>
    <name type="common">Amphipod</name>
    <dbReference type="NCBI Taxonomy" id="294128"/>
    <lineage>
        <taxon>Eukaryota</taxon>
        <taxon>Metazoa</taxon>
        <taxon>Ecdysozoa</taxon>
        <taxon>Arthropoda</taxon>
        <taxon>Crustacea</taxon>
        <taxon>Multicrustacea</taxon>
        <taxon>Malacostraca</taxon>
        <taxon>Eumalacostraca</taxon>
        <taxon>Peracarida</taxon>
        <taxon>Amphipoda</taxon>
        <taxon>Senticaudata</taxon>
        <taxon>Talitrida</taxon>
        <taxon>Talitroidea</taxon>
        <taxon>Hyalellidae</taxon>
        <taxon>Hyalella</taxon>
    </lineage>
</organism>